<proteinExistence type="predicted"/>
<dbReference type="RefSeq" id="XP_019098147.1">
    <property type="nucleotide sequence ID" value="XM_019242602.1"/>
</dbReference>
<reference evidence="1" key="1">
    <citation type="journal article" date="2014" name="Nat. Commun.">
        <title>The emerging biofuel crop Camelina sativa retains a highly undifferentiated hexaploid genome structure.</title>
        <authorList>
            <person name="Kagale S."/>
            <person name="Koh C."/>
            <person name="Nixon J."/>
            <person name="Bollina V."/>
            <person name="Clarke W.E."/>
            <person name="Tuteja R."/>
            <person name="Spillane C."/>
            <person name="Robinson S.J."/>
            <person name="Links M.G."/>
            <person name="Clarke C."/>
            <person name="Higgins E.E."/>
            <person name="Huebert T."/>
            <person name="Sharpe A.G."/>
            <person name="Parkin I.A."/>
        </authorList>
    </citation>
    <scope>NUCLEOTIDE SEQUENCE [LARGE SCALE GENOMIC DNA]</scope>
    <source>
        <strain evidence="1">cv. DH55</strain>
    </source>
</reference>
<accession>A0ABM1RGK9</accession>
<gene>
    <name evidence="2" type="primary">LOC104773229</name>
</gene>
<dbReference type="GeneID" id="104773229"/>
<reference evidence="2" key="2">
    <citation type="submission" date="2025-08" db="UniProtKB">
        <authorList>
            <consortium name="RefSeq"/>
        </authorList>
    </citation>
    <scope>IDENTIFICATION</scope>
    <source>
        <tissue evidence="2">Leaf</tissue>
    </source>
</reference>
<name>A0ABM1RGK9_CAMSA</name>
<sequence>MVFHGLSPSFPNQTMVTPSDRSLIWIIYQIVEISLINMRDSSHLHCRSFHIVSIRRNCDVFLCRKFFSGVLDHCRWNFRVSTGECSLTQRYGVLTWVFDPGIKGGISLLDEIRIQNRCGYVPHTELGLIILICVRFGDVYSCDRCVNVFLVTLTLSYDGDVFPLPWLEYFILLIDYMGCGVYRSKMKAMIFYDDDGDNFPRLKAFLLLELVRWFIQLLCPSYYPKQDTSVMGRKMVVSDYDDDDFSFPWSGISTSLRRKIMVNNQQRCVRHFKHIVF</sequence>
<protein>
    <submittedName>
        <fullName evidence="2">Uncharacterized protein LOC104773229</fullName>
    </submittedName>
</protein>
<organism evidence="1 2">
    <name type="scientific">Camelina sativa</name>
    <name type="common">False flax</name>
    <name type="synonym">Myagrum sativum</name>
    <dbReference type="NCBI Taxonomy" id="90675"/>
    <lineage>
        <taxon>Eukaryota</taxon>
        <taxon>Viridiplantae</taxon>
        <taxon>Streptophyta</taxon>
        <taxon>Embryophyta</taxon>
        <taxon>Tracheophyta</taxon>
        <taxon>Spermatophyta</taxon>
        <taxon>Magnoliopsida</taxon>
        <taxon>eudicotyledons</taxon>
        <taxon>Gunneridae</taxon>
        <taxon>Pentapetalae</taxon>
        <taxon>rosids</taxon>
        <taxon>malvids</taxon>
        <taxon>Brassicales</taxon>
        <taxon>Brassicaceae</taxon>
        <taxon>Camelineae</taxon>
        <taxon>Camelina</taxon>
    </lineage>
</organism>
<evidence type="ECO:0000313" key="1">
    <source>
        <dbReference type="Proteomes" id="UP000694864"/>
    </source>
</evidence>
<dbReference type="Proteomes" id="UP000694864">
    <property type="component" value="Unplaced"/>
</dbReference>
<evidence type="ECO:0000313" key="2">
    <source>
        <dbReference type="RefSeq" id="XP_019098147.1"/>
    </source>
</evidence>
<keyword evidence="1" id="KW-1185">Reference proteome</keyword>